<evidence type="ECO:0000313" key="4">
    <source>
        <dbReference type="Proteomes" id="UP000297737"/>
    </source>
</evidence>
<dbReference type="RefSeq" id="WP_135246368.1">
    <property type="nucleotide sequence ID" value="NZ_SIHO01000002.1"/>
</dbReference>
<evidence type="ECO:0000256" key="1">
    <source>
        <dbReference type="SAM" id="Coils"/>
    </source>
</evidence>
<dbReference type="OrthoDB" id="7392124at2"/>
<protein>
    <submittedName>
        <fullName evidence="3">Accessory factor UbiK family protein</fullName>
    </submittedName>
</protein>
<comment type="caution">
    <text evidence="3">The sequence shown here is derived from an EMBL/GenBank/DDBJ whole genome shotgun (WGS) entry which is preliminary data.</text>
</comment>
<evidence type="ECO:0000256" key="2">
    <source>
        <dbReference type="SAM" id="MobiDB-lite"/>
    </source>
</evidence>
<sequence>MQSQNKIFEDLSKVATSALGTFAGLGREVETMAKNRVREMAGSADMISRDEFEAVKAMAANARAEVELLKAEIAAMKTAPAAAKPATAKPAAPKRKTAKA</sequence>
<reference evidence="3 4" key="1">
    <citation type="submission" date="2019-02" db="EMBL/GenBank/DDBJ databases">
        <title>Polymorphobacter sp. isolated from the lake at the Tibet of China.</title>
        <authorList>
            <person name="Li A."/>
        </authorList>
    </citation>
    <scope>NUCLEOTIDE SEQUENCE [LARGE SCALE GENOMIC DNA]</scope>
    <source>
        <strain evidence="3 4">DJ1R-1</strain>
    </source>
</reference>
<feature type="compositionally biased region" description="Low complexity" evidence="2">
    <location>
        <begin position="79"/>
        <end position="91"/>
    </location>
</feature>
<proteinExistence type="predicted"/>
<evidence type="ECO:0000313" key="3">
    <source>
        <dbReference type="EMBL" id="TFU03776.1"/>
    </source>
</evidence>
<feature type="region of interest" description="Disordered" evidence="2">
    <location>
        <begin position="79"/>
        <end position="100"/>
    </location>
</feature>
<keyword evidence="1" id="KW-0175">Coiled coil</keyword>
<dbReference type="AlphaFoldDB" id="A0A4Y9ENX6"/>
<dbReference type="InterPro" id="IPR007475">
    <property type="entry name" value="UbiK"/>
</dbReference>
<keyword evidence="4" id="KW-1185">Reference proteome</keyword>
<name>A0A4Y9ENX6_9SPHN</name>
<dbReference type="EMBL" id="SIHO01000002">
    <property type="protein sequence ID" value="TFU03776.1"/>
    <property type="molecule type" value="Genomic_DNA"/>
</dbReference>
<dbReference type="Pfam" id="PF04380">
    <property type="entry name" value="BMFP"/>
    <property type="match status" value="1"/>
</dbReference>
<accession>A0A4Y9ENX6</accession>
<organism evidence="3 4">
    <name type="scientific">Glacieibacterium arshaanense</name>
    <dbReference type="NCBI Taxonomy" id="2511025"/>
    <lineage>
        <taxon>Bacteria</taxon>
        <taxon>Pseudomonadati</taxon>
        <taxon>Pseudomonadota</taxon>
        <taxon>Alphaproteobacteria</taxon>
        <taxon>Sphingomonadales</taxon>
        <taxon>Sphingosinicellaceae</taxon>
        <taxon>Glacieibacterium</taxon>
    </lineage>
</organism>
<dbReference type="Proteomes" id="UP000297737">
    <property type="component" value="Unassembled WGS sequence"/>
</dbReference>
<feature type="coiled-coil region" evidence="1">
    <location>
        <begin position="52"/>
        <end position="79"/>
    </location>
</feature>
<gene>
    <name evidence="3" type="ORF">EUV02_11580</name>
</gene>